<dbReference type="PANTHER" id="PTHR47691:SF3">
    <property type="entry name" value="HTH-TYPE TRANSCRIPTIONAL REGULATOR RV0890C-RELATED"/>
    <property type="match status" value="1"/>
</dbReference>
<dbReference type="InterPro" id="IPR011990">
    <property type="entry name" value="TPR-like_helical_dom_sf"/>
</dbReference>
<dbReference type="InterPro" id="IPR041664">
    <property type="entry name" value="AAA_16"/>
</dbReference>
<dbReference type="AlphaFoldDB" id="A0A402BDU6"/>
<evidence type="ECO:0000313" key="2">
    <source>
        <dbReference type="EMBL" id="GCE29499.1"/>
    </source>
</evidence>
<evidence type="ECO:0000313" key="3">
    <source>
        <dbReference type="Proteomes" id="UP000287171"/>
    </source>
</evidence>
<dbReference type="SUPFAM" id="SSF52540">
    <property type="entry name" value="P-loop containing nucleoside triphosphate hydrolases"/>
    <property type="match status" value="1"/>
</dbReference>
<dbReference type="SUPFAM" id="SSF48452">
    <property type="entry name" value="TPR-like"/>
    <property type="match status" value="1"/>
</dbReference>
<evidence type="ECO:0000259" key="1">
    <source>
        <dbReference type="SMART" id="SM00382"/>
    </source>
</evidence>
<dbReference type="Pfam" id="PF13191">
    <property type="entry name" value="AAA_16"/>
    <property type="match status" value="1"/>
</dbReference>
<dbReference type="Gene3D" id="1.25.40.10">
    <property type="entry name" value="Tetratricopeptide repeat domain"/>
    <property type="match status" value="1"/>
</dbReference>
<gene>
    <name evidence="2" type="ORF">KDA_49830</name>
</gene>
<dbReference type="InterPro" id="IPR003593">
    <property type="entry name" value="AAA+_ATPase"/>
</dbReference>
<organism evidence="2 3">
    <name type="scientific">Dictyobacter alpinus</name>
    <dbReference type="NCBI Taxonomy" id="2014873"/>
    <lineage>
        <taxon>Bacteria</taxon>
        <taxon>Bacillati</taxon>
        <taxon>Chloroflexota</taxon>
        <taxon>Ktedonobacteria</taxon>
        <taxon>Ktedonobacterales</taxon>
        <taxon>Dictyobacteraceae</taxon>
        <taxon>Dictyobacter</taxon>
    </lineage>
</organism>
<protein>
    <recommendedName>
        <fullName evidence="1">AAA+ ATPase domain-containing protein</fullName>
    </recommendedName>
</protein>
<dbReference type="InterPro" id="IPR027417">
    <property type="entry name" value="P-loop_NTPase"/>
</dbReference>
<name>A0A402BDU6_9CHLR</name>
<sequence>MDGIQFGQWFHERRRACGFASQRALAAKVYHDASLTGISEAFLARLESGQLAHPFRGAVRQRVLGMARYLCHTPRELTHYLRVAELTDLTESETVQITRLRQQLIAQPGQKMLVLPPRRTLLPGHEEKLEQLLALLQEQHGGLYLITGLPGSGKSTLVSALVYHIAQEKLKRTFSHGILFFSCRGYHGQAGLAALCRHLLFLFESHLPNRQSVSTSAFSHDGSPSLDLPSSLAHLINQLRQKLSRSSLLIVLDDVEATFPLRQIAELLTPDTNHLDNQAQDAEMFWSLPSTLLVTSRYVFPASFVTHHLSINAPGSLQQATNYFTSLLTDPLRDDEEQLVKQLCERVAYHPLLIEGLVTLIKAGTPLSLLVASPLDSLLRSMLTSDHDLRDRLDSAFQDLSEDMRKSFAILASMDTTPFSLEHATASSLQPVKALKPVSKTTPPGLSLVSKDLVEQPETVLAQTALLLGQFVRYSLLEVRPASITFPSVTSTERASLLPTEASAKGQKRVDYHMHPLLRVYGSQYLPFLSVEEQRTSKRNIMDYALTYLEHHQGTIRAILQERNLLFHAFTLALEQDRFEEVIRLVDGLIPISCRLQRREDGDLLFSQGLQVSQRSHNYTQQAHFLYNLGWLQCQRGEFHKARQTWEEVLAMTRRHHLPIWEPLLGLAHIAHLHREIECAQHYVEQYEYQNRNNAESLSTLSSQVRRAGFLRLQGKRDQAYALLATALQSPLLLEQQADEPAPWLLEQQARIELGRVLGEYQTTQQFTWELASYLRQQEEPYALAYILLNQAEFAQQHQQWNEIADMAHMILAAAKPIDAAFFRHYGTQLLHMMSPESLAKRNHARTEH</sequence>
<keyword evidence="3" id="KW-1185">Reference proteome</keyword>
<dbReference type="EMBL" id="BIFT01000002">
    <property type="protein sequence ID" value="GCE29499.1"/>
    <property type="molecule type" value="Genomic_DNA"/>
</dbReference>
<accession>A0A402BDU6</accession>
<dbReference type="SMART" id="SM00382">
    <property type="entry name" value="AAA"/>
    <property type="match status" value="1"/>
</dbReference>
<feature type="domain" description="AAA+ ATPase" evidence="1">
    <location>
        <begin position="140"/>
        <end position="393"/>
    </location>
</feature>
<proteinExistence type="predicted"/>
<dbReference type="Gene3D" id="3.40.50.300">
    <property type="entry name" value="P-loop containing nucleotide triphosphate hydrolases"/>
    <property type="match status" value="1"/>
</dbReference>
<reference evidence="3" key="1">
    <citation type="submission" date="2018-12" db="EMBL/GenBank/DDBJ databases">
        <title>Tengunoibacter tsumagoiensis gen. nov., sp. nov., Dictyobacter kobayashii sp. nov., D. alpinus sp. nov., and D. joshuensis sp. nov. and description of Dictyobacteraceae fam. nov. within the order Ktedonobacterales isolated from Tengu-no-mugimeshi.</title>
        <authorList>
            <person name="Wang C.M."/>
            <person name="Zheng Y."/>
            <person name="Sakai Y."/>
            <person name="Toyoda A."/>
            <person name="Minakuchi Y."/>
            <person name="Abe K."/>
            <person name="Yokota A."/>
            <person name="Yabe S."/>
        </authorList>
    </citation>
    <scope>NUCLEOTIDE SEQUENCE [LARGE SCALE GENOMIC DNA]</scope>
    <source>
        <strain evidence="3">Uno16</strain>
    </source>
</reference>
<dbReference type="PANTHER" id="PTHR47691">
    <property type="entry name" value="REGULATOR-RELATED"/>
    <property type="match status" value="1"/>
</dbReference>
<comment type="caution">
    <text evidence="2">The sequence shown here is derived from an EMBL/GenBank/DDBJ whole genome shotgun (WGS) entry which is preliminary data.</text>
</comment>
<dbReference type="Proteomes" id="UP000287171">
    <property type="component" value="Unassembled WGS sequence"/>
</dbReference>
<dbReference type="OrthoDB" id="581105at2"/>
<dbReference type="RefSeq" id="WP_126629750.1">
    <property type="nucleotide sequence ID" value="NZ_BIFT01000002.1"/>
</dbReference>